<dbReference type="Proteomes" id="UP000324585">
    <property type="component" value="Unassembled WGS sequence"/>
</dbReference>
<gene>
    <name evidence="2" type="ORF">FVE85_8223</name>
</gene>
<reference evidence="3" key="1">
    <citation type="journal article" date="2019" name="Nat. Commun.">
        <title>Expansion of phycobilisome linker gene families in mesophilic red algae.</title>
        <authorList>
            <person name="Lee J."/>
            <person name="Kim D."/>
            <person name="Bhattacharya D."/>
            <person name="Yoon H.S."/>
        </authorList>
    </citation>
    <scope>NUCLEOTIDE SEQUENCE [LARGE SCALE GENOMIC DNA]</scope>
    <source>
        <strain evidence="3">CCMP 1328</strain>
    </source>
</reference>
<accession>A0A5J4YJW6</accession>
<organism evidence="2 3">
    <name type="scientific">Porphyridium purpureum</name>
    <name type="common">Red alga</name>
    <name type="synonym">Porphyridium cruentum</name>
    <dbReference type="NCBI Taxonomy" id="35688"/>
    <lineage>
        <taxon>Eukaryota</taxon>
        <taxon>Rhodophyta</taxon>
        <taxon>Bangiophyceae</taxon>
        <taxon>Porphyridiales</taxon>
        <taxon>Porphyridiaceae</taxon>
        <taxon>Porphyridium</taxon>
    </lineage>
</organism>
<keyword evidence="1" id="KW-0812">Transmembrane</keyword>
<dbReference type="PANTHER" id="PTHR36978">
    <property type="entry name" value="P-LOOP CONTAINING NUCLEOTIDE TRIPHOSPHATE HYDROLASE"/>
    <property type="match status" value="1"/>
</dbReference>
<dbReference type="OMA" id="YPMLKKF"/>
<dbReference type="AlphaFoldDB" id="A0A5J4YJW6"/>
<keyword evidence="1" id="KW-1133">Transmembrane helix</keyword>
<dbReference type="Gene3D" id="3.40.50.300">
    <property type="entry name" value="P-loop containing nucleotide triphosphate hydrolases"/>
    <property type="match status" value="1"/>
</dbReference>
<dbReference type="EMBL" id="VRMN01000011">
    <property type="protein sequence ID" value="KAA8491741.1"/>
    <property type="molecule type" value="Genomic_DNA"/>
</dbReference>
<keyword evidence="3" id="KW-1185">Reference proteome</keyword>
<dbReference type="Pfam" id="PF17784">
    <property type="entry name" value="Sulfotransfer_4"/>
    <property type="match status" value="1"/>
</dbReference>
<sequence>MNGKVKKMDDSTLSEANAIRVIGAGLGRTGTMSLKAALEMLGYRTYHFVLPEHAALWAAYADGKTSSDDVLGLIADSGYSATCDQPTADLYAEQLRKFPGAKVVLTVRDSPEQWAASWKTLARFIDVQERSFSLSYPTFIQWIPFMRHWKTMRSLMGTHLGLPPGELIRGWKAKPEGWLETQYEAHNAQVCATVPSEQLLVFNVKEGWAPLCPFLEKCFPEEPFPCINEASDIEFATNAMIMISYAWIPLVCVAVGSVHLCVKYLRQ</sequence>
<evidence type="ECO:0000313" key="2">
    <source>
        <dbReference type="EMBL" id="KAA8491741.1"/>
    </source>
</evidence>
<dbReference type="PANTHER" id="PTHR36978:SF4">
    <property type="entry name" value="P-LOOP CONTAINING NUCLEOSIDE TRIPHOSPHATE HYDROLASE PROTEIN"/>
    <property type="match status" value="1"/>
</dbReference>
<feature type="transmembrane region" description="Helical" evidence="1">
    <location>
        <begin position="239"/>
        <end position="262"/>
    </location>
</feature>
<evidence type="ECO:0000256" key="1">
    <source>
        <dbReference type="SAM" id="Phobius"/>
    </source>
</evidence>
<dbReference type="SUPFAM" id="SSF52540">
    <property type="entry name" value="P-loop containing nucleoside triphosphate hydrolases"/>
    <property type="match status" value="1"/>
</dbReference>
<evidence type="ECO:0000313" key="3">
    <source>
        <dbReference type="Proteomes" id="UP000324585"/>
    </source>
</evidence>
<dbReference type="InterPro" id="IPR040632">
    <property type="entry name" value="Sulfotransfer_4"/>
</dbReference>
<protein>
    <recommendedName>
        <fullName evidence="4">P-loop containing nucleoside triphosphate hydrolase protein</fullName>
    </recommendedName>
</protein>
<comment type="caution">
    <text evidence="2">The sequence shown here is derived from an EMBL/GenBank/DDBJ whole genome shotgun (WGS) entry which is preliminary data.</text>
</comment>
<dbReference type="OrthoDB" id="408152at2759"/>
<name>A0A5J4YJW6_PORPP</name>
<dbReference type="InterPro" id="IPR027417">
    <property type="entry name" value="P-loop_NTPase"/>
</dbReference>
<evidence type="ECO:0008006" key="4">
    <source>
        <dbReference type="Google" id="ProtNLM"/>
    </source>
</evidence>
<keyword evidence="1" id="KW-0472">Membrane</keyword>
<proteinExistence type="predicted"/>